<dbReference type="InterPro" id="IPR023796">
    <property type="entry name" value="Serpin_dom"/>
</dbReference>
<dbReference type="CDD" id="cd19586">
    <property type="entry name" value="serpin_mimivirus"/>
    <property type="match status" value="1"/>
</dbReference>
<name>A0A1V0SEB4_9VIRU</name>
<comment type="similarity">
    <text evidence="1">Belongs to the serpin family.</text>
</comment>
<protein>
    <submittedName>
        <fullName evidence="3">Serpin</fullName>
    </submittedName>
</protein>
<dbReference type="Gene3D" id="3.30.497.10">
    <property type="entry name" value="Antithrombin, subunit I, domain 2"/>
    <property type="match status" value="1"/>
</dbReference>
<feature type="domain" description="Serpin" evidence="2">
    <location>
        <begin position="34"/>
        <end position="366"/>
    </location>
</feature>
<dbReference type="PANTHER" id="PTHR11461:SF211">
    <property type="entry name" value="GH10112P-RELATED"/>
    <property type="match status" value="1"/>
</dbReference>
<evidence type="ECO:0000313" key="3">
    <source>
        <dbReference type="EMBL" id="ARF10065.1"/>
    </source>
</evidence>
<sequence>MESKYYYSKYLQYKKEYFNIKNQRGGNGSNKLCFDLAKKINGVFSPLSITFALSILHLGAYGNTDKQLTELFNNKYTINELNNIYTLFNNDIMKVTNVLILNNKYKVNNQYLDLIKNLSLIEYRSFNDINFIVKRVNNYIETNTKGLIKDTISNRDIDLSTIMILINTIYFKANWMNEFNPNKTHKSTFRGLDKKINMMTQTNNFNYHENNDLQIIEIPYKQNDYTMGIILPKGDEIPIISNNKFISLIDNLKTERIELYLPKFTHRKNIQLVPILQNLGITDLFNSNANLNISDKAYVSKIIHESVVIVDEKGTEAAAVTVVIMKSMAVMPLYIKPIIFRADHEFIYYIRHIPTNTLLFYGNFNG</sequence>
<gene>
    <name evidence="3" type="ORF">Indivirus_11_9</name>
</gene>
<dbReference type="SMART" id="SM00093">
    <property type="entry name" value="SERPIN"/>
    <property type="match status" value="1"/>
</dbReference>
<dbReference type="SUPFAM" id="SSF56574">
    <property type="entry name" value="Serpins"/>
    <property type="match status" value="1"/>
</dbReference>
<dbReference type="Pfam" id="PF00079">
    <property type="entry name" value="Serpin"/>
    <property type="match status" value="1"/>
</dbReference>
<dbReference type="PANTHER" id="PTHR11461">
    <property type="entry name" value="SERINE PROTEASE INHIBITOR, SERPIN"/>
    <property type="match status" value="1"/>
</dbReference>
<dbReference type="GO" id="GO:0005615">
    <property type="term" value="C:extracellular space"/>
    <property type="evidence" value="ECO:0007669"/>
    <property type="project" value="InterPro"/>
</dbReference>
<dbReference type="EMBL" id="KY684095">
    <property type="protein sequence ID" value="ARF10065.1"/>
    <property type="molecule type" value="Genomic_DNA"/>
</dbReference>
<dbReference type="InterPro" id="IPR042185">
    <property type="entry name" value="Serpin_sf_2"/>
</dbReference>
<dbReference type="GO" id="GO:0004867">
    <property type="term" value="F:serine-type endopeptidase inhibitor activity"/>
    <property type="evidence" value="ECO:0007669"/>
    <property type="project" value="InterPro"/>
</dbReference>
<evidence type="ECO:0000259" key="2">
    <source>
        <dbReference type="SMART" id="SM00093"/>
    </source>
</evidence>
<accession>A0A1V0SEB4</accession>
<dbReference type="InterPro" id="IPR036186">
    <property type="entry name" value="Serpin_sf"/>
</dbReference>
<dbReference type="InterPro" id="IPR042178">
    <property type="entry name" value="Serpin_sf_1"/>
</dbReference>
<evidence type="ECO:0000256" key="1">
    <source>
        <dbReference type="RuleBase" id="RU000411"/>
    </source>
</evidence>
<proteinExistence type="inferred from homology"/>
<dbReference type="Gene3D" id="2.30.39.10">
    <property type="entry name" value="Alpha-1-antitrypsin, domain 1"/>
    <property type="match status" value="1"/>
</dbReference>
<organism evidence="3">
    <name type="scientific">Indivirus ILV1</name>
    <dbReference type="NCBI Taxonomy" id="1977633"/>
    <lineage>
        <taxon>Viruses</taxon>
        <taxon>Varidnaviria</taxon>
        <taxon>Bamfordvirae</taxon>
        <taxon>Nucleocytoviricota</taxon>
        <taxon>Megaviricetes</taxon>
        <taxon>Imitervirales</taxon>
        <taxon>Mimiviridae</taxon>
        <taxon>Klosneuvirinae</taxon>
        <taxon>Indivirus</taxon>
    </lineage>
</organism>
<reference evidence="3" key="1">
    <citation type="journal article" date="2017" name="Science">
        <title>Giant viruses with an expanded complement of translation system components.</title>
        <authorList>
            <person name="Schulz F."/>
            <person name="Yutin N."/>
            <person name="Ivanova N.N."/>
            <person name="Ortega D.R."/>
            <person name="Lee T.K."/>
            <person name="Vierheilig J."/>
            <person name="Daims H."/>
            <person name="Horn M."/>
            <person name="Wagner M."/>
            <person name="Jensen G.J."/>
            <person name="Kyrpides N.C."/>
            <person name="Koonin E.V."/>
            <person name="Woyke T."/>
        </authorList>
    </citation>
    <scope>NUCLEOTIDE SEQUENCE</scope>
    <source>
        <strain evidence="3">ILV1</strain>
    </source>
</reference>
<dbReference type="InterPro" id="IPR000215">
    <property type="entry name" value="Serpin_fam"/>
</dbReference>